<keyword evidence="2" id="KW-0732">Signal</keyword>
<dbReference type="InterPro" id="IPR026377">
    <property type="entry name" value="Cell_surface_SprA"/>
</dbReference>
<evidence type="ECO:0000256" key="1">
    <source>
        <dbReference type="SAM" id="MobiDB-lite"/>
    </source>
</evidence>
<feature type="signal peptide" evidence="2">
    <location>
        <begin position="1"/>
        <end position="39"/>
    </location>
</feature>
<keyword evidence="5" id="KW-1185">Reference proteome</keyword>
<feature type="domain" description="Gliding motility protein SprA N-terminal" evidence="3">
    <location>
        <begin position="1133"/>
        <end position="1648"/>
    </location>
</feature>
<dbReference type="Pfam" id="PF14349">
    <property type="entry name" value="SprA_N"/>
    <property type="match status" value="2"/>
</dbReference>
<reference evidence="5" key="1">
    <citation type="submission" date="2018-02" db="EMBL/GenBank/DDBJ databases">
        <title>Genome sequencing of Solimonas sp. HR-BB.</title>
        <authorList>
            <person name="Lee Y."/>
            <person name="Jeon C.O."/>
        </authorList>
    </citation>
    <scope>NUCLEOTIDE SEQUENCE [LARGE SCALE GENOMIC DNA]</scope>
    <source>
        <strain evidence="5">HR-U</strain>
    </source>
</reference>
<evidence type="ECO:0000259" key="3">
    <source>
        <dbReference type="Pfam" id="PF14349"/>
    </source>
</evidence>
<dbReference type="EMBL" id="PTRA01000001">
    <property type="protein sequence ID" value="PQA58288.1"/>
    <property type="molecule type" value="Genomic_DNA"/>
</dbReference>
<accession>A0A2S7IKY0</accession>
<dbReference type="InterPro" id="IPR025684">
    <property type="entry name" value="SprA_N_dom"/>
</dbReference>
<dbReference type="OrthoDB" id="9806090at2"/>
<proteinExistence type="predicted"/>
<evidence type="ECO:0000313" key="4">
    <source>
        <dbReference type="EMBL" id="PQA58288.1"/>
    </source>
</evidence>
<feature type="compositionally biased region" description="Polar residues" evidence="1">
    <location>
        <begin position="1185"/>
        <end position="1205"/>
    </location>
</feature>
<organism evidence="4 5">
    <name type="scientific">Siphonobacter curvatus</name>
    <dbReference type="NCBI Taxonomy" id="2094562"/>
    <lineage>
        <taxon>Bacteria</taxon>
        <taxon>Pseudomonadati</taxon>
        <taxon>Bacteroidota</taxon>
        <taxon>Cytophagia</taxon>
        <taxon>Cytophagales</taxon>
        <taxon>Cytophagaceae</taxon>
        <taxon>Siphonobacter</taxon>
    </lineage>
</organism>
<protein>
    <submittedName>
        <fullName evidence="4">Cell surface protein SprA</fullName>
    </submittedName>
</protein>
<gene>
    <name evidence="4" type="primary">sprA</name>
    <name evidence="4" type="ORF">C5O19_01000</name>
</gene>
<sequence length="2416" mass="273452">MRIFQPVRKSGTYSRRRRWISVPGLVRAFLLFGASTAMAQAQQIQPDTARVDTLYRTKTGRRPLLKVSDRLASRFSYRLPQSPLIPPDPKDLQTQFRFNPLDQKITVNDAFKVGDRTIPYRPGENISLDEYLRIQNNASYRDLIREYAGRSDGKSEVTGRGLFPKIKLSDPSLDRIFGSNIIDFLPNGSVLLDFGYLHQSIDNPAIPVRQRRTGNFIFNEQIAVNFAGKIGDKLNLNTNFDTKAAFNFENKLKLGFRNQEEDIIQRVEAGNTSFRTNSQLIPGVENLFGANVALRFGKLDVNLVAAQQRSKRQSIVLRNGAQNRGFSIREDLYDENRHFFLNHFFRNNYERSLQQLPMITSGVTVTRVEVYITNRSQNTETLRNLVGLADLGEGNPFNKTSPLVQPISGSVSSPADNSVNGLFQNVSQNPTVRQIDNVAGELTGSGYARGADFDLLRGARKLNDREFRFHPQLGYISLLAPIRNDEIVAVSYEYTYQGRKFKVGELTEDYQNRQQDEVIVLKLLKSSTLRNNTNLPMWDLMMKNIYSLSTQTPSSTTSTTTSYSGGNVSVQRQGFQLRVIYKDDITGVDNPSLQETNLAGIPLLQVMNLDKLNQMNDAQPDGNFDFVEDVTIDPKNGRIIFPVLEPFGSTLRNRLNNSDPALVEKYVQNTLYRGTQIDATQQAEKNKFFIQGSYQGANGAQIPLGFGVDESTVQVSAGGVNLNPGTDFVVEGGSVRIMNDALMNSGREITVSWETPELFNNQVRTMIAGRLDYRIDKNFNIGATLMRLRESTPGNITRVALGNEPVNNFLFGFDANLKKDVPFLTKALDALPLIQTKEMSSITFGGEYAQLLPGVTPRAQNRSYLDDFEGSRTIYDFTRQPIRWRMGATPVTFNQGTPGNPLQYNDRRALISVYNVDQTFYGTGGLGNNVVPADLDVSNFYEKQYLPQQIFKGKAALNYNLPLNILDLAYFPAERGMYNYNPDLTSEGRLRNPKQSFGAITRAITSDNDFDNSNIEIMEFWVMDPFLKVPVRANGGTQDKPNTTGGKLLIHLGDISEDVVPDGRFNFENGLPTGEVRTQTVNGQPANVDSTAWGRATKQQFVINAFNNDNIAAQDVGLDGVNNAAEQTYFSNYINQVRSRVTGPALDQITNDPSNDDFRYYFSPEADQNNWSIIQRYKRFMGMENNSPANTASGSQITPSSTNLPDSEDLNNDNTINETEAYYEYEIPLKPGELKVGSNNIVDEIQTDDGAKWYLFRVEVRKPSRSVGGITSFKSIRFMRMVMTEFEEPVVLRFAQLQLTGFQYRKYEYDLSAKGLDEVPEPYDADFRVSTVSVEENGPTAADKNGTNDTRVPYVVPPGYERDRDIMTLNNAALNEQALSLCVTDLRDGDSRAAYKIVNYNLNQYRRLTMSVHMDNLADEDAKTSAFIRLGTDFKDNFYEIEVRSLTATRPSSLNMGSPDPTLVWPLDNKFDFAIDELRRVKAERNRLGAANATPFTLVSEDGKYNITVVGTPDISAVQVMMLGVRNPKSDDGQAKSFCVWVNEFHATDFDQRSGYAAIGRADIKLADFATVTLTGAMKTYGFGGVDTRISERSQSNSMAFGVASNVNLDKLFPQNWGLQIPLYFSYDRQNIRPHFNPLDPDMPLDLSLSTMPANQREAYRKMVEENSMRKAINFSNVRKIRVNPNSRAHFYDIENFSFTYAYSDAIRSSITLAEYRQLSQRGGFTYAYTTAPKPWEPFKKWKNDQHIFQLIKDFNFTPIPNSVTFRADMDRSLIRTQYRQAATGSTAGNPMLTTDGVTPLFEKYWLFNRLYGLNWNFSKNWNAQYNATAQAIIDEPYGDINTPEKRDSVMNSLKRLGRMKNFEQRITNTWQIPLNKFPLTDWMTAQLQYNVAYKFQANSYGIVDSTGVAFGNTIQNTRERVLTGRVDFVALYNKVKALRWVNSPRAPRRDIARSPGDFDEVDVERNQFLKSVSRLLLTVRGIRYTYAIQESTILPGFLPTPHLFGDRSGVPGLPFILGSQDASIRYRGAEEGWITKSTVQNQPFVQTLTKRFEATTDLEPWKDFKVFMDLRYNRSDNYQEFFRPATVNGPFVSQSPLRSGNYSMSYLSFLTAFEKTNRESFSANFERFKDYRNILLERLKVANPAGDSYNLNSQDVLIPAFFSAYSGKSPNKVKFSPFYKIPLPNWRVNYNGLTNVGWFKRRFSQIQITHSYSSTYNVGNFVSSLEYDAAFVALNAPLYPFANQVNAEGQFVPVYVMSVISFVERFAPFIGVQFRTKDGISGGLEYNQDRNVGLNLSNVSVNEVNNKDLTGRLGFTRQNIRFRFGGRQVRLKNDLTFDCRLTFRDQRVIVRKLEGETTPTAGNVFFQFNPSVTYNASRQLNVRVYLDRTVNDPLVSNSFRRAVTQGGVQLRLSLN</sequence>
<dbReference type="RefSeq" id="WP_104709517.1">
    <property type="nucleotide sequence ID" value="NZ_PTRA01000001.1"/>
</dbReference>
<evidence type="ECO:0000256" key="2">
    <source>
        <dbReference type="SAM" id="SignalP"/>
    </source>
</evidence>
<evidence type="ECO:0000313" key="5">
    <source>
        <dbReference type="Proteomes" id="UP000239590"/>
    </source>
</evidence>
<feature type="chain" id="PRO_5015579481" evidence="2">
    <location>
        <begin position="40"/>
        <end position="2416"/>
    </location>
</feature>
<comment type="caution">
    <text evidence="4">The sequence shown here is derived from an EMBL/GenBank/DDBJ whole genome shotgun (WGS) entry which is preliminary data.</text>
</comment>
<name>A0A2S7IKY0_9BACT</name>
<dbReference type="Proteomes" id="UP000239590">
    <property type="component" value="Unassembled WGS sequence"/>
</dbReference>
<dbReference type="NCBIfam" id="TIGR04189">
    <property type="entry name" value="surface_SprA"/>
    <property type="match status" value="1"/>
</dbReference>
<feature type="domain" description="Gliding motility protein SprA N-terminal" evidence="3">
    <location>
        <begin position="159"/>
        <end position="384"/>
    </location>
</feature>
<feature type="region of interest" description="Disordered" evidence="1">
    <location>
        <begin position="1185"/>
        <end position="1212"/>
    </location>
</feature>